<feature type="transmembrane region" description="Helical" evidence="7">
    <location>
        <begin position="15"/>
        <end position="35"/>
    </location>
</feature>
<organism evidence="9 10">
    <name type="scientific">Candidatus Bandiella euplotis</name>
    <dbReference type="NCBI Taxonomy" id="1664265"/>
    <lineage>
        <taxon>Bacteria</taxon>
        <taxon>Pseudomonadati</taxon>
        <taxon>Pseudomonadota</taxon>
        <taxon>Alphaproteobacteria</taxon>
        <taxon>Rickettsiales</taxon>
        <taxon>Candidatus Midichloriaceae</taxon>
        <taxon>Candidatus Bandiella</taxon>
    </lineage>
</organism>
<dbReference type="RefSeq" id="WP_323732447.1">
    <property type="nucleotide sequence ID" value="NZ_CP110820.1"/>
</dbReference>
<evidence type="ECO:0000256" key="5">
    <source>
        <dbReference type="ARBA" id="ARBA00022989"/>
    </source>
</evidence>
<keyword evidence="3" id="KW-1003">Cell membrane</keyword>
<dbReference type="PANTHER" id="PTHR43045">
    <property type="entry name" value="SHIKIMATE TRANSPORTER"/>
    <property type="match status" value="1"/>
</dbReference>
<evidence type="ECO:0000256" key="1">
    <source>
        <dbReference type="ARBA" id="ARBA00004429"/>
    </source>
</evidence>
<dbReference type="PROSITE" id="PS50850">
    <property type="entry name" value="MFS"/>
    <property type="match status" value="1"/>
</dbReference>
<dbReference type="InterPro" id="IPR036259">
    <property type="entry name" value="MFS_trans_sf"/>
</dbReference>
<keyword evidence="10" id="KW-1185">Reference proteome</keyword>
<keyword evidence="2" id="KW-0813">Transport</keyword>
<sequence>MTHNLNALNRNQREAVALLSIGTFLEYFDLMLYIHMAVLLNGLFFSQDNPLTNQLLTTFTFCSTYIMRPVGGFVIGQIGDRFGRKVTIVLTTGVMAGTCITMATLGTYAEIGIMATIVVMICRMLQGFSSMGEIVGAQLYLTESLKRPHNYTACGMVEIGWQTGSLLALFIALVATSGYIDWRIAFWIGGLIAIIGITARTKLRETPEFVDYKRRMKIKLEINRQNPTIIKNDQLYKERIDKKAVLAFFLVHSLQSSSFFIIFVFMGSFMKGECCHKIDKMLK</sequence>
<gene>
    <name evidence="9" type="ORF">Bandiella_00840</name>
</gene>
<protein>
    <submittedName>
        <fullName evidence="9">MFS transporter N-terminal domain protein</fullName>
    </submittedName>
</protein>
<feature type="transmembrane region" description="Helical" evidence="7">
    <location>
        <begin position="244"/>
        <end position="270"/>
    </location>
</feature>
<reference evidence="9 10" key="1">
    <citation type="submission" date="2022-11" db="EMBL/GenBank/DDBJ databases">
        <title>Host association and intracellularity evolved multiple times independently in the Rickettsiales.</title>
        <authorList>
            <person name="Castelli M."/>
            <person name="Nardi T."/>
            <person name="Gammuto L."/>
            <person name="Bellinzona G."/>
            <person name="Sabaneyeva E."/>
            <person name="Potekhin A."/>
            <person name="Serra V."/>
            <person name="Petroni G."/>
            <person name="Sassera D."/>
        </authorList>
    </citation>
    <scope>NUCLEOTIDE SEQUENCE [LARGE SCALE GENOMIC DNA]</scope>
    <source>
        <strain evidence="9 10">NDG2</strain>
    </source>
</reference>
<dbReference type="InterPro" id="IPR011701">
    <property type="entry name" value="MFS"/>
</dbReference>
<dbReference type="EMBL" id="CP110820">
    <property type="protein sequence ID" value="WPX96716.1"/>
    <property type="molecule type" value="Genomic_DNA"/>
</dbReference>
<dbReference type="Proteomes" id="UP001327219">
    <property type="component" value="Chromosome"/>
</dbReference>
<feature type="transmembrane region" description="Helical" evidence="7">
    <location>
        <begin position="87"/>
        <end position="105"/>
    </location>
</feature>
<comment type="subcellular location">
    <subcellularLocation>
        <location evidence="1">Cell inner membrane</location>
        <topology evidence="1">Multi-pass membrane protein</topology>
    </subcellularLocation>
</comment>
<proteinExistence type="predicted"/>
<feature type="transmembrane region" description="Helical" evidence="7">
    <location>
        <begin position="153"/>
        <end position="176"/>
    </location>
</feature>
<name>A0ABZ0UKS6_9RICK</name>
<evidence type="ECO:0000256" key="7">
    <source>
        <dbReference type="SAM" id="Phobius"/>
    </source>
</evidence>
<evidence type="ECO:0000256" key="4">
    <source>
        <dbReference type="ARBA" id="ARBA00022692"/>
    </source>
</evidence>
<feature type="domain" description="Major facilitator superfamily (MFS) profile" evidence="8">
    <location>
        <begin position="15"/>
        <end position="283"/>
    </location>
</feature>
<evidence type="ECO:0000259" key="8">
    <source>
        <dbReference type="PROSITE" id="PS50850"/>
    </source>
</evidence>
<dbReference type="Gene3D" id="1.20.1250.20">
    <property type="entry name" value="MFS general substrate transporter like domains"/>
    <property type="match status" value="1"/>
</dbReference>
<evidence type="ECO:0000313" key="9">
    <source>
        <dbReference type="EMBL" id="WPX96716.1"/>
    </source>
</evidence>
<dbReference type="Pfam" id="PF07690">
    <property type="entry name" value="MFS_1"/>
    <property type="match status" value="1"/>
</dbReference>
<keyword evidence="5 7" id="KW-1133">Transmembrane helix</keyword>
<evidence type="ECO:0000256" key="3">
    <source>
        <dbReference type="ARBA" id="ARBA00022475"/>
    </source>
</evidence>
<keyword evidence="4 7" id="KW-0812">Transmembrane</keyword>
<dbReference type="InterPro" id="IPR020846">
    <property type="entry name" value="MFS_dom"/>
</dbReference>
<feature type="transmembrane region" description="Helical" evidence="7">
    <location>
        <begin position="111"/>
        <end position="141"/>
    </location>
</feature>
<keyword evidence="6 7" id="KW-0472">Membrane</keyword>
<accession>A0ABZ0UKS6</accession>
<evidence type="ECO:0000313" key="10">
    <source>
        <dbReference type="Proteomes" id="UP001327219"/>
    </source>
</evidence>
<dbReference type="SUPFAM" id="SSF103473">
    <property type="entry name" value="MFS general substrate transporter"/>
    <property type="match status" value="1"/>
</dbReference>
<feature type="transmembrane region" description="Helical" evidence="7">
    <location>
        <begin position="55"/>
        <end position="75"/>
    </location>
</feature>
<evidence type="ECO:0000256" key="6">
    <source>
        <dbReference type="ARBA" id="ARBA00023136"/>
    </source>
</evidence>
<feature type="transmembrane region" description="Helical" evidence="7">
    <location>
        <begin position="182"/>
        <end position="199"/>
    </location>
</feature>
<dbReference type="PANTHER" id="PTHR43045:SF1">
    <property type="entry name" value="SHIKIMATE TRANSPORTER"/>
    <property type="match status" value="1"/>
</dbReference>
<evidence type="ECO:0000256" key="2">
    <source>
        <dbReference type="ARBA" id="ARBA00022448"/>
    </source>
</evidence>